<feature type="compositionally biased region" description="Basic and acidic residues" evidence="4">
    <location>
        <begin position="3208"/>
        <end position="3226"/>
    </location>
</feature>
<feature type="compositionally biased region" description="Low complexity" evidence="4">
    <location>
        <begin position="3771"/>
        <end position="3792"/>
    </location>
</feature>
<keyword evidence="3" id="KW-0325">Glycoprotein</keyword>
<feature type="compositionally biased region" description="Basic and acidic residues" evidence="4">
    <location>
        <begin position="840"/>
        <end position="852"/>
    </location>
</feature>
<reference evidence="8 9" key="1">
    <citation type="submission" date="2017-09" db="EMBL/GenBank/DDBJ databases">
        <title>Genome sequencing of Besnoitia besnoiti strain Bb-Ger1.</title>
        <authorList>
            <person name="Schares G."/>
            <person name="Venepally P."/>
            <person name="Lorenzi H.A."/>
        </authorList>
    </citation>
    <scope>NUCLEOTIDE SEQUENCE [LARGE SCALE GENOMIC DNA]</scope>
    <source>
        <strain evidence="8 9">Bb-Ger1</strain>
    </source>
</reference>
<feature type="domain" description="LNR" evidence="6">
    <location>
        <begin position="3513"/>
        <end position="3552"/>
    </location>
</feature>
<feature type="region of interest" description="Disordered" evidence="4">
    <location>
        <begin position="1606"/>
        <end position="1636"/>
    </location>
</feature>
<feature type="compositionally biased region" description="Polar residues" evidence="4">
    <location>
        <begin position="2255"/>
        <end position="2264"/>
    </location>
</feature>
<protein>
    <submittedName>
        <fullName evidence="8">Sushi domain (Scr repeat) domain-containing protein</fullName>
    </submittedName>
</protein>
<feature type="region of interest" description="Disordered" evidence="4">
    <location>
        <begin position="1"/>
        <end position="43"/>
    </location>
</feature>
<feature type="region of interest" description="Disordered" evidence="4">
    <location>
        <begin position="352"/>
        <end position="377"/>
    </location>
</feature>
<dbReference type="Proteomes" id="UP000224006">
    <property type="component" value="Chromosome X"/>
</dbReference>
<feature type="region of interest" description="Disordered" evidence="4">
    <location>
        <begin position="4911"/>
        <end position="4930"/>
    </location>
</feature>
<feature type="region of interest" description="Disordered" evidence="4">
    <location>
        <begin position="3661"/>
        <end position="3692"/>
    </location>
</feature>
<feature type="region of interest" description="Disordered" evidence="4">
    <location>
        <begin position="4396"/>
        <end position="4420"/>
    </location>
</feature>
<feature type="region of interest" description="Disordered" evidence="4">
    <location>
        <begin position="3427"/>
        <end position="3455"/>
    </location>
</feature>
<dbReference type="EMBL" id="NWUJ01000011">
    <property type="protein sequence ID" value="PFH32323.1"/>
    <property type="molecule type" value="Genomic_DNA"/>
</dbReference>
<evidence type="ECO:0000256" key="5">
    <source>
        <dbReference type="SAM" id="Phobius"/>
    </source>
</evidence>
<name>A0A2A9M9G9_BESBE</name>
<feature type="domain" description="Sushi" evidence="7">
    <location>
        <begin position="1836"/>
        <end position="1904"/>
    </location>
</feature>
<feature type="compositionally biased region" description="Polar residues" evidence="4">
    <location>
        <begin position="4911"/>
        <end position="4924"/>
    </location>
</feature>
<dbReference type="InterPro" id="IPR000800">
    <property type="entry name" value="Notch_dom"/>
</dbReference>
<evidence type="ECO:0000259" key="7">
    <source>
        <dbReference type="SMART" id="SM00032"/>
    </source>
</evidence>
<feature type="compositionally biased region" description="Low complexity" evidence="4">
    <location>
        <begin position="3304"/>
        <end position="3316"/>
    </location>
</feature>
<feature type="compositionally biased region" description="Low complexity" evidence="4">
    <location>
        <begin position="2265"/>
        <end position="2274"/>
    </location>
</feature>
<sequence>MSIVKQGTTTIMTPTDTVPPSNTGKRVARLGRTTRPSSSSVGTANPYSDLDYCFRRVRTNSLSSSPSGVDNQYVHIGRYNLPPFTLVAASQSPESRPFLCRMGDVCELTLKGHFYGGTQKNVGIFAVNVMKDVSLEACGLSLADQEGPVKSTGVPSLETNVKQPVNTGFRSHISPSQVEATVEPSDLLLLDDEYPLHSLGNPGVCLEPGDGAAQCPLSPVGSEAIAKEGAPDRTYYSTRSSYLFNEQTRATEDPFLFALSESAENIKSEMSATFRPGKVVHCSYDTTGFRPQAYCRASLGLVAENLGPGTFTLCGCSSTDLTNSGVSCSSASDFAVPIGRLVIAGFDSLSRSQETTRHPEIRDTRETRHADDGAADVPVDVLLNTNTHTITLQHAERNESLDRENKAIELTGNSEIGPHEDSPDEAAAQITPATLSESSTVLSPRVFTCRIGSVCELSKMRGAGLDSGPFYVHALKGKYPGGCAVFRDEYRLAHMDAPIRLPCKPYGGGSYCIASARPAALAALATQLKPNAKATVVMVERETTQSAYARSSGNSSKAPSVVPLLAKFERKTADSGGPKAKVDETVLFSEDSSTDPDRMKDESLGHAIHVDLGEPAVRRLDSTGSPWVADRYQHSQQSGVRAEEALTDTGVRHSVSAGPLDDLVSDSPMPVGIEEDVEGETWDVENKASTQSSVIATATLCGCSSQETDERHCTVPVFLGYLRIKPPQGDPGSKLGEKYADADGKPSGYLRENARRDVNTDAPTNGNHESGRRSSHLGEELIPLSGESAATKTSSLLVQEGDLKSETPDANASAVPSSGGTSASSKEPQQPQDELVLTKTQREALGSERESAEGSLTSPPGSSQWRLLQYITGPAANSQAAQEGKKNDGRLANECKVNTDCFSGMGVCDKGRCVGFIPDKQDSRLFRCVEGYWCDLKPGDIPGKGITEKFEVIATTPSEPCGTARNLKPTESLFANANKWICDSSSPTSCIFRAGVGHRRNKAHTVEGVRLCGCPNLDTNGDDIPCNHVRDFFVPLGRLGVQECLTNAHCADNAFAYCVEDHCGGFLVSAAAAGVNAFTCIRNQQCTLQSIAAKSVDQALKVIPVAANFSCGAEAALDPDYVKASALPCIADVNNDGVCEISLGVNRALGTTRLCGCSGQDVGGNGKTCDEASDFDRDLGLVANVQCIVNQDCPNNAFCAKGECVEDDMEPYIVSMSPMNDTFAVPPLTHIDLVFNENINFGRPGAALLVAVAPQKNTRLSASAEGSAAPLQYLITLPNNAGSLKKISAPFLPSPPAGLSANARLIGPAGGTGTEERRRSEAGRLPLSSLSSLDKKTRPNGEEDEAAESTGSLLAGFGAHTSGAGSGAAGSVNNKWTVEIIGQKLRITPDKQTTSLPIGEYRIGIEFGFVTDLIGNMNKGENNLRFTLATDANCPFLYVTGFTTENGNCNGLYMPADPMNDQASWQGGEKNAFFIYWKKEVREGGKVQQGGNWIVDTNYDESSFLAFADLTEHADKKRGRSRALPPSGLWHKWTGSTRRPQPHVSIFCAASPDRSPASLISVDPPVGSALPLSASTLLPQRPITLTFNKPMNYGHWAAIKLLPRSADSRRRRGGEADASQEETEAGDTPRRRGSEGAVVWVPDQEGNMRGDSIQIHTRPAHEVVPRSMAAITSGGRPLSNAELAEVSPTLHTPPLGASSSPPSSSWLRVSSSSRGLQARDALTPAPLAAAPSASFTAPEKLVGVVELFVREPLVPGETYDLVAELGSLTDLAYNPWGPIEKGTLVFHTTGGRCPLTVSASNLVFLSSSASPVRSPAVSTSFVTARGGAGGDPAEADEPFLLEKGREIVGMRSGDGDADDGTQVRVVCRAGFSVQASQKGSREAEETSLVCEDGRWKSYRPLPKCFPTCGAFPLLPGGAYSINGDVGGEGLEGEKLDIRCTEQAELLTPISRQTVKCRNGKWDALQVKCGATCAPLGPALGPRYRVYLTQASRASAATGAARGGESSARVLENREAKEGETRTVVCAPGTSQYEPTAAARGGARRVGDAQEEDVLCGKAGWSKVRLQCFADCPVEQLKAMLTQRGPGLEWKERAESSGRGGEPDERDGKHGERRTITCAPDFLPASAARSSFSTTCQDGRWQPLAVPEGQSASSSASYASAAAPLCVPRCPPLGLSRAAYVVAPLPEVIAPDGALQQKLEVSCAPQAVSVSSEKRQELVCGRGGVWSLLTVQCKAPCGAPLLQLGDRYELRDSDGVTASTARSGTSPSASAALGSAEEERHTHGTEVLIGCATGAAADGGAAPGAPHKIVCSDGVWKSAYRVNSLLTRDGGDSSGASATAGPAAELQAPGAASGAAAGGAAAAGGVDAPSGPATRQAEIDLKCRRGCGVPALPPELRPLFRAPRVALLQRWHHEQQLQVTCAKGFSAEETRPKAGEAPDSETLVCRDGEWESIHATRPKHRGGETGSQAASASSSAIPGLVLACRRECEAAEISRVAQLNHFDLPSSFALAASLTASSLPHNASLSVACQKGFSVLTGPTHGASLRCTYGSLALPHTVCGAPTCSDGLQNGDEAGVDCGGSECAPCASCSDGIQNNGETGVDCGGPCSPCKGCAHPLTSQLLVPGVDPDLAALSGLLVLPPSLSSSWDGEGSGRGTEFAASTHFRQFLPFSELLSGLRGAFSPEGGHAGGLLPLGRRSIFKRSGAGSSASASSPFFSCPQPTCFDGERNGDETGVDCGGSCAQRCPSCFNGLRDGDEEDVDCGGSTCERCEHCSPRALKVFLTNREAFLVSRPGAQNRSASSAFEKKLDRLLADEGVLSAPLTKSGQHLQLKCKALGGDDSLLQVVCRNGIWTLASARSLASEAPAAFSSFFASSRGSGMWWPKQAAEAHQALEAFRRSCLAASAAQTPALEGTAITALDTGASSSSSSASSASTASFLGKSASPLTWRVGAALASFAVPDFGVSRDGQTHPPCISRLIEVFRASLRGECGALAFGNSPQKLSSFCANSCFRSLRTALESVLGEAVWDASPRAGSRSPVRESVFDEAPGDGGERGASGPPFYGCASPEEGAEAKEIAQLLLELLRTWCAQRSGLYCFAEASSSFHFLRSLYAQAEASPAFFRSEVKSYCPANSCFRNNIKHVLILGELSRHVDIRLPAFDAAAPLTKEALPTAGLSRTLRARAAWGRDRRLAEGRVAAAAGGGQAGGKAARDGEEARAEPKASTLEDERADDAGGGCPEEAAHGGHVRAPGARSDTPVAGAAPNESAREAKRDLAEDSAFVPWLPPSATFAEESETPAEPRRLFPASPASGGSPTSPLVRVDVGGRAADPSLARGTQGFLEDIRNASEILDLFCLEVDGRLCVEEVLRVGMQNPVLASPSGGDDDAQKICRGDTCLLEVTRVFGQVLIDTADRQSEDFLDKHFFQPPQNAARKRRDGKHYSRRARAGVPTQGDAHDKSGAADFHPYNVVLGILMKHWGRTFCHRNIRGSLCGGYVFPSPLDAALAEQSRDAYLPTENEKRYRSCSCHYSLIGDGDCDPECFNEACGWDGSDCLATEVLFPVYRHLVNQLGTELSDPCNPFNSNFSCEASSDAASPARRASPSSHRNCGIQFNRLAETRGCCLATQLEVLRDLLEADVRILEATGASASRLIVSPASAASRSSLSLPESSTHKRGDDRFSSRLQRQQVEDAPPAVPTQLWKGRSWIHTDRSTAFFEFACKRQLDRTCSRGLNRFAYAVEMKIENVDFDFLLEASPSSSASVFPGSAQLPGAWASSSASSLPPSQSPLTLSPSPAREARESEGNIAVGASPGETPRIDVLSTRMTPRQTELRRVLREEIASLLAVPAGDVVEMRLWRGSVDVSAVVDAGWLANKLRFKERLDTLAEDQESPLSLTAALSSSLTRHLLPSSSSPLLAVVPARPSPRLLSLLPQDRALPITLVPAHSRISQVAFQSVLPAAPAPASAPPRPLFGTFGVAELPVASRPCEGTQGLNPPEGTSVYDAYKIWANTGTRGGSGNEHGSTMAVECNTGHEAVEGEAPQNLVCNQGRWEPSASAASASLPLLPGLEKPRKHILVCRQPCQPYEKIDPSILRPEFIVSGFGTSDGDARTVMCAPGYSPRDVEATGATETIECVNGAWKPPRRLMCGKDFAALSGSSSSPCSGALSGLEESYKLTEVPLAPSANPDVSSDLATALKVRLQPTATTVQIFKVTCARGYIHAPQSAGSADSAGLQAQTSLGGKSSPAEVFLACLEGGLVGLGSEELFPLGGSAEGRRAEMLAENFTQRLKKATPVKLPLHAHTDGGMPDASRGEASPAQTGERERYAPTGALESDRHDADDGIRKSLVCIRDVRLDPPATAKPISDTVMVFLCLLILFVLVVALIAGWWLRNARKKRKLGKLVGGSDGKCPGDGGSEDEEMSVDSKGNFEFKRRTTGEAVLDGTVMVSGAGAEQFLTNYLLGVGGAKLLAGAGDASGRNGENGPPGALMLGPLKDQDLIAAQMYIDQAHAETSPSFAKPCELMTPATAAMVLGSTHTAHQALLLLQQQRWKAAGDAQATGWTRGAPPTADSQLGQTAASSCRQVMAARDGNMPADGESGGTSAYCVSPVYLHGLPGDRGSVQDVRDQSVLEDGAHSTSASRVPPSSHMSVGPNSPISMRVRQRGGMPLGMPLSSGDGAELLQGPGGRRGSSGGRTSSNRKRGSISATVDQNGAGDMSLALPQQDLQHRPPPYSEQYEQALLRENHLRSVPLSVDDGLANVNDYDEEEENNGFEAHQVDTSVFGTASPSLRSHQLPSKPGAPFAALGHPTHPKTNHNPAVYCGVEREAHDAAREEAAREEAAREEEAAVGVSGFTKAITSQWPYGRRGSKACRQTEPEESENSTQSSHKGRAGSAVQAPHGSGKWHRLHLQHPELSIASSEETARQTPGTPGSADAVREQIIGPVSQAFYSTPSDDELYPDDSASCVGLHGYRMGRDPEPVTRIDLKRTTGTMRESSTSATFLHANDWHHRQTPDTLIRTETHFPLTGLNQIPEPAKKPA</sequence>
<feature type="compositionally biased region" description="Polar residues" evidence="4">
    <location>
        <begin position="34"/>
        <end position="43"/>
    </location>
</feature>
<evidence type="ECO:0000259" key="6">
    <source>
        <dbReference type="SMART" id="SM00004"/>
    </source>
</evidence>
<keyword evidence="5" id="KW-0812">Transmembrane</keyword>
<feature type="region of interest" description="Disordered" evidence="4">
    <location>
        <begin position="804"/>
        <end position="863"/>
    </location>
</feature>
<keyword evidence="1" id="KW-0677">Repeat</keyword>
<feature type="compositionally biased region" description="Polar residues" evidence="4">
    <location>
        <begin position="4641"/>
        <end position="4651"/>
    </location>
</feature>
<feature type="region of interest" description="Disordered" evidence="4">
    <location>
        <begin position="3771"/>
        <end position="3814"/>
    </location>
</feature>
<feature type="compositionally biased region" description="Basic and acidic residues" evidence="4">
    <location>
        <begin position="3265"/>
        <end position="3274"/>
    </location>
</feature>
<feature type="domain" description="Sushi" evidence="7">
    <location>
        <begin position="4078"/>
        <end position="4143"/>
    </location>
</feature>
<feature type="domain" description="Sushi" evidence="7">
    <location>
        <begin position="1908"/>
        <end position="1968"/>
    </location>
</feature>
<evidence type="ECO:0000256" key="1">
    <source>
        <dbReference type="ARBA" id="ARBA00022737"/>
    </source>
</evidence>
<dbReference type="RefSeq" id="XP_029216332.1">
    <property type="nucleotide sequence ID" value="XM_029360356.1"/>
</dbReference>
<feature type="region of interest" description="Disordered" evidence="4">
    <location>
        <begin position="2254"/>
        <end position="2278"/>
    </location>
</feature>
<feature type="region of interest" description="Disordered" evidence="4">
    <location>
        <begin position="3194"/>
        <end position="3278"/>
    </location>
</feature>
<feature type="compositionally biased region" description="Basic and acidic residues" evidence="4">
    <location>
        <begin position="769"/>
        <end position="778"/>
    </location>
</feature>
<dbReference type="Gene3D" id="4.10.470.20">
    <property type="match status" value="1"/>
</dbReference>
<feature type="compositionally biased region" description="Basic and acidic residues" evidence="4">
    <location>
        <begin position="735"/>
        <end position="744"/>
    </location>
</feature>
<feature type="compositionally biased region" description="Basic and acidic residues" evidence="4">
    <location>
        <begin position="3668"/>
        <end position="3678"/>
    </location>
</feature>
<feature type="region of interest" description="Disordered" evidence="4">
    <location>
        <begin position="4626"/>
        <end position="4710"/>
    </location>
</feature>
<evidence type="ECO:0000256" key="4">
    <source>
        <dbReference type="SAM" id="MobiDB-lite"/>
    </source>
</evidence>
<feature type="region of interest" description="Disordered" evidence="4">
    <location>
        <begin position="1302"/>
        <end position="1349"/>
    </location>
</feature>
<keyword evidence="2" id="KW-1015">Disulfide bond</keyword>
<evidence type="ECO:0000256" key="2">
    <source>
        <dbReference type="ARBA" id="ARBA00023157"/>
    </source>
</evidence>
<dbReference type="GeneID" id="40306702"/>
<feature type="region of interest" description="Disordered" evidence="4">
    <location>
        <begin position="1688"/>
        <end position="1711"/>
    </location>
</feature>
<feature type="compositionally biased region" description="Low complexity" evidence="4">
    <location>
        <begin position="1698"/>
        <end position="1711"/>
    </location>
</feature>
<feature type="region of interest" description="Disordered" evidence="4">
    <location>
        <begin position="2087"/>
        <end position="2112"/>
    </location>
</feature>
<feature type="compositionally biased region" description="Basic and acidic residues" evidence="4">
    <location>
        <begin position="2088"/>
        <end position="2112"/>
    </location>
</feature>
<evidence type="ECO:0000313" key="9">
    <source>
        <dbReference type="Proteomes" id="UP000224006"/>
    </source>
</evidence>
<dbReference type="OrthoDB" id="331862at2759"/>
<feature type="compositionally biased region" description="Low complexity" evidence="4">
    <location>
        <begin position="8"/>
        <end position="20"/>
    </location>
</feature>
<dbReference type="Pfam" id="PF00066">
    <property type="entry name" value="Notch"/>
    <property type="match status" value="1"/>
</dbReference>
<feature type="compositionally biased region" description="Polar residues" evidence="4">
    <location>
        <begin position="808"/>
        <end position="832"/>
    </location>
</feature>
<feature type="compositionally biased region" description="Basic and acidic residues" evidence="4">
    <location>
        <begin position="354"/>
        <end position="372"/>
    </location>
</feature>
<feature type="compositionally biased region" description="Basic residues" evidence="4">
    <location>
        <begin position="3430"/>
        <end position="3444"/>
    </location>
</feature>
<organism evidence="8 9">
    <name type="scientific">Besnoitia besnoiti</name>
    <name type="common">Apicomplexan protozoan</name>
    <dbReference type="NCBI Taxonomy" id="94643"/>
    <lineage>
        <taxon>Eukaryota</taxon>
        <taxon>Sar</taxon>
        <taxon>Alveolata</taxon>
        <taxon>Apicomplexa</taxon>
        <taxon>Conoidasida</taxon>
        <taxon>Coccidia</taxon>
        <taxon>Eucoccidiorida</taxon>
        <taxon>Eimeriorina</taxon>
        <taxon>Sarcocystidae</taxon>
        <taxon>Besnoitia</taxon>
    </lineage>
</organism>
<dbReference type="SMART" id="SM00032">
    <property type="entry name" value="CCP"/>
    <property type="match status" value="4"/>
</dbReference>
<feature type="compositionally biased region" description="Gly residues" evidence="4">
    <location>
        <begin position="4678"/>
        <end position="4687"/>
    </location>
</feature>
<accession>A0A2A9M9G9</accession>
<feature type="region of interest" description="Disordered" evidence="4">
    <location>
        <begin position="726"/>
        <end position="778"/>
    </location>
</feature>
<gene>
    <name evidence="8" type="ORF">BESB_016410</name>
</gene>
<evidence type="ECO:0000256" key="3">
    <source>
        <dbReference type="ARBA" id="ARBA00023180"/>
    </source>
</evidence>
<dbReference type="VEuPathDB" id="ToxoDB:BESB_016410"/>
<dbReference type="KEGG" id="bbes:BESB_016410"/>
<feature type="domain" description="Sushi" evidence="7">
    <location>
        <begin position="2169"/>
        <end position="2232"/>
    </location>
</feature>
<feature type="transmembrane region" description="Helical" evidence="5">
    <location>
        <begin position="4363"/>
        <end position="4385"/>
    </location>
</feature>
<feature type="region of interest" description="Disordered" evidence="4">
    <location>
        <begin position="3031"/>
        <end position="3057"/>
    </location>
</feature>
<evidence type="ECO:0000313" key="8">
    <source>
        <dbReference type="EMBL" id="PFH32323.1"/>
    </source>
</evidence>
<comment type="caution">
    <text evidence="8">The sequence shown here is derived from an EMBL/GenBank/DDBJ whole genome shotgun (WGS) entry which is preliminary data.</text>
</comment>
<feature type="region of interest" description="Disordered" evidence="4">
    <location>
        <begin position="3290"/>
        <end position="3321"/>
    </location>
</feature>
<proteinExistence type="predicted"/>
<feature type="region of interest" description="Disordered" evidence="4">
    <location>
        <begin position="4294"/>
        <end position="4332"/>
    </location>
</feature>
<keyword evidence="9" id="KW-1185">Reference proteome</keyword>
<feature type="compositionally biased region" description="Gly residues" evidence="4">
    <location>
        <begin position="4397"/>
        <end position="4409"/>
    </location>
</feature>
<dbReference type="InterPro" id="IPR000436">
    <property type="entry name" value="Sushi_SCR_CCP_dom"/>
</dbReference>
<keyword evidence="5" id="KW-0472">Membrane</keyword>
<dbReference type="SMART" id="SM00004">
    <property type="entry name" value="NL"/>
    <property type="match status" value="1"/>
</dbReference>
<feature type="region of interest" description="Disordered" evidence="4">
    <location>
        <begin position="4858"/>
        <end position="4898"/>
    </location>
</feature>
<feature type="compositionally biased region" description="Polar residues" evidence="4">
    <location>
        <begin position="854"/>
        <end position="863"/>
    </location>
</feature>
<keyword evidence="5" id="KW-1133">Transmembrane helix</keyword>